<evidence type="ECO:0008006" key="3">
    <source>
        <dbReference type="Google" id="ProtNLM"/>
    </source>
</evidence>
<keyword evidence="2" id="KW-1185">Reference proteome</keyword>
<dbReference type="STRING" id="1123382.SAMN02745221_01982"/>
<name>A0A1M5RBA1_9FIRM</name>
<evidence type="ECO:0000313" key="1">
    <source>
        <dbReference type="EMBL" id="SHH23093.1"/>
    </source>
</evidence>
<dbReference type="EMBL" id="FQWY01000045">
    <property type="protein sequence ID" value="SHH23093.1"/>
    <property type="molecule type" value="Genomic_DNA"/>
</dbReference>
<organism evidence="1 2">
    <name type="scientific">Thermosyntropha lipolytica DSM 11003</name>
    <dbReference type="NCBI Taxonomy" id="1123382"/>
    <lineage>
        <taxon>Bacteria</taxon>
        <taxon>Bacillati</taxon>
        <taxon>Bacillota</taxon>
        <taxon>Clostridia</taxon>
        <taxon>Eubacteriales</taxon>
        <taxon>Syntrophomonadaceae</taxon>
        <taxon>Thermosyntropha</taxon>
    </lineage>
</organism>
<evidence type="ECO:0000313" key="2">
    <source>
        <dbReference type="Proteomes" id="UP000242329"/>
    </source>
</evidence>
<proteinExistence type="predicted"/>
<protein>
    <recommendedName>
        <fullName evidence="3">CobQ/CobB/MinD/ParA nucleotide binding domain-containing protein</fullName>
    </recommendedName>
</protein>
<dbReference type="SUPFAM" id="SSF52540">
    <property type="entry name" value="P-loop containing nucleoside triphosphate hydrolases"/>
    <property type="match status" value="1"/>
</dbReference>
<dbReference type="Proteomes" id="UP000242329">
    <property type="component" value="Unassembled WGS sequence"/>
</dbReference>
<dbReference type="RefSeq" id="WP_200774250.1">
    <property type="nucleotide sequence ID" value="NZ_FQWY01000045.1"/>
</dbReference>
<dbReference type="AlphaFoldDB" id="A0A1M5RBA1"/>
<dbReference type="InterPro" id="IPR027417">
    <property type="entry name" value="P-loop_NTPase"/>
</dbReference>
<reference evidence="2" key="1">
    <citation type="submission" date="2016-11" db="EMBL/GenBank/DDBJ databases">
        <authorList>
            <person name="Varghese N."/>
            <person name="Submissions S."/>
        </authorList>
    </citation>
    <scope>NUCLEOTIDE SEQUENCE [LARGE SCALE GENOMIC DNA]</scope>
    <source>
        <strain evidence="2">DSM 11003</strain>
    </source>
</reference>
<gene>
    <name evidence="1" type="ORF">SAMN02745221_01982</name>
</gene>
<dbReference type="Gene3D" id="3.40.50.300">
    <property type="entry name" value="P-loop containing nucleotide triphosphate hydrolases"/>
    <property type="match status" value="1"/>
</dbReference>
<sequence length="225" mass="25288">MLVVNQAERVVEAFIGEYASGKSEIAINRAVELKRQGRKVTLVDLDTVEPFYTLRPIKRKLEDMGLEVISQTREDAFGLGETGAMLNPRARWALFNEGDIILDVGYGVYGARTLNLVEGAYESPHLRIIAVINYTRPMTGSLSRIKEYIKELGRVDAVVANTHLGDETTPLLIKEGNKVIIKAAHELGLPVDYMAVDKRFADRDDFKDLGVKVKFIERYMPSAMW</sequence>
<accession>A0A1M5RBA1</accession>